<keyword evidence="7 10" id="KW-0472">Membrane</keyword>
<keyword evidence="6 10" id="KW-1133">Transmembrane helix</keyword>
<dbReference type="GO" id="GO:0005886">
    <property type="term" value="C:plasma membrane"/>
    <property type="evidence" value="ECO:0007669"/>
    <property type="project" value="UniProtKB-SubCell"/>
</dbReference>
<feature type="transmembrane region" description="Helical" evidence="10">
    <location>
        <begin position="178"/>
        <end position="208"/>
    </location>
</feature>
<dbReference type="EMBL" id="JAPXFL010000009">
    <property type="protein sequence ID" value="KAK9502025.1"/>
    <property type="molecule type" value="Genomic_DNA"/>
</dbReference>
<keyword evidence="8 10" id="KW-0675">Receptor</keyword>
<evidence type="ECO:0000256" key="5">
    <source>
        <dbReference type="ARBA" id="ARBA00022725"/>
    </source>
</evidence>
<dbReference type="GO" id="GO:0007165">
    <property type="term" value="P:signal transduction"/>
    <property type="evidence" value="ECO:0007669"/>
    <property type="project" value="UniProtKB-KW"/>
</dbReference>
<evidence type="ECO:0000256" key="4">
    <source>
        <dbReference type="ARBA" id="ARBA00022692"/>
    </source>
</evidence>
<keyword evidence="4 10" id="KW-0812">Transmembrane</keyword>
<feature type="transmembrane region" description="Helical" evidence="10">
    <location>
        <begin position="118"/>
        <end position="144"/>
    </location>
</feature>
<protein>
    <recommendedName>
        <fullName evidence="10">Odorant receptor</fullName>
    </recommendedName>
</protein>
<dbReference type="GO" id="GO:0005549">
    <property type="term" value="F:odorant binding"/>
    <property type="evidence" value="ECO:0007669"/>
    <property type="project" value="InterPro"/>
</dbReference>
<accession>A0AAW1CVK2</accession>
<dbReference type="PANTHER" id="PTHR21137:SF35">
    <property type="entry name" value="ODORANT RECEPTOR 19A-RELATED"/>
    <property type="match status" value="1"/>
</dbReference>
<keyword evidence="9 10" id="KW-0807">Transducer</keyword>
<keyword evidence="3 10" id="KW-0716">Sensory transduction</keyword>
<keyword evidence="2" id="KW-1003">Cell membrane</keyword>
<organism evidence="11 12">
    <name type="scientific">Rhynocoris fuscipes</name>
    <dbReference type="NCBI Taxonomy" id="488301"/>
    <lineage>
        <taxon>Eukaryota</taxon>
        <taxon>Metazoa</taxon>
        <taxon>Ecdysozoa</taxon>
        <taxon>Arthropoda</taxon>
        <taxon>Hexapoda</taxon>
        <taxon>Insecta</taxon>
        <taxon>Pterygota</taxon>
        <taxon>Neoptera</taxon>
        <taxon>Paraneoptera</taxon>
        <taxon>Hemiptera</taxon>
        <taxon>Heteroptera</taxon>
        <taxon>Panheteroptera</taxon>
        <taxon>Cimicomorpha</taxon>
        <taxon>Reduviidae</taxon>
        <taxon>Harpactorinae</taxon>
        <taxon>Harpactorini</taxon>
        <taxon>Rhynocoris</taxon>
    </lineage>
</organism>
<dbReference type="InterPro" id="IPR004117">
    <property type="entry name" value="7tm6_olfct_rcpt"/>
</dbReference>
<keyword evidence="12" id="KW-1185">Reference proteome</keyword>
<name>A0AAW1CVK2_9HEMI</name>
<evidence type="ECO:0000256" key="1">
    <source>
        <dbReference type="ARBA" id="ARBA00004651"/>
    </source>
</evidence>
<feature type="transmembrane region" description="Helical" evidence="10">
    <location>
        <begin position="7"/>
        <end position="27"/>
    </location>
</feature>
<reference evidence="11 12" key="1">
    <citation type="submission" date="2022-12" db="EMBL/GenBank/DDBJ databases">
        <title>Chromosome-level genome assembly of true bugs.</title>
        <authorList>
            <person name="Ma L."/>
            <person name="Li H."/>
        </authorList>
    </citation>
    <scope>NUCLEOTIDE SEQUENCE [LARGE SCALE GENOMIC DNA]</scope>
    <source>
        <strain evidence="11">Lab_2022b</strain>
    </source>
</reference>
<gene>
    <name evidence="11" type="ORF">O3M35_012635</name>
</gene>
<evidence type="ECO:0000256" key="8">
    <source>
        <dbReference type="ARBA" id="ARBA00023170"/>
    </source>
</evidence>
<keyword evidence="5 10" id="KW-0552">Olfaction</keyword>
<feature type="transmembrane region" description="Helical" evidence="10">
    <location>
        <begin position="33"/>
        <end position="55"/>
    </location>
</feature>
<evidence type="ECO:0000256" key="9">
    <source>
        <dbReference type="ARBA" id="ARBA00023224"/>
    </source>
</evidence>
<proteinExistence type="inferred from homology"/>
<dbReference type="GO" id="GO:0004984">
    <property type="term" value="F:olfactory receptor activity"/>
    <property type="evidence" value="ECO:0007669"/>
    <property type="project" value="InterPro"/>
</dbReference>
<evidence type="ECO:0000256" key="2">
    <source>
        <dbReference type="ARBA" id="ARBA00022475"/>
    </source>
</evidence>
<comment type="caution">
    <text evidence="10">Lacks conserved residue(s) required for the propagation of feature annotation.</text>
</comment>
<comment type="similarity">
    <text evidence="10">Belongs to the insect chemoreceptor superfamily. Heteromeric odorant receptor channel (TC 1.A.69) family.</text>
</comment>
<evidence type="ECO:0000256" key="6">
    <source>
        <dbReference type="ARBA" id="ARBA00022989"/>
    </source>
</evidence>
<evidence type="ECO:0000256" key="3">
    <source>
        <dbReference type="ARBA" id="ARBA00022606"/>
    </source>
</evidence>
<comment type="subcellular location">
    <subcellularLocation>
        <location evidence="1 10">Cell membrane</location>
        <topology evidence="1 10">Multi-pass membrane protein</topology>
    </subcellularLocation>
</comment>
<comment type="caution">
    <text evidence="11">The sequence shown here is derived from an EMBL/GenBank/DDBJ whole genome shotgun (WGS) entry which is preliminary data.</text>
</comment>
<evidence type="ECO:0000256" key="7">
    <source>
        <dbReference type="ARBA" id="ARBA00023136"/>
    </source>
</evidence>
<dbReference type="AlphaFoldDB" id="A0AAW1CVK2"/>
<evidence type="ECO:0000313" key="12">
    <source>
        <dbReference type="Proteomes" id="UP001461498"/>
    </source>
</evidence>
<dbReference type="PANTHER" id="PTHR21137">
    <property type="entry name" value="ODORANT RECEPTOR"/>
    <property type="match status" value="1"/>
</dbReference>
<feature type="transmembrane region" description="Helical" evidence="10">
    <location>
        <begin position="295"/>
        <end position="320"/>
    </location>
</feature>
<evidence type="ECO:0000256" key="10">
    <source>
        <dbReference type="RuleBase" id="RU351113"/>
    </source>
</evidence>
<feature type="transmembrane region" description="Helical" evidence="10">
    <location>
        <begin position="268"/>
        <end position="289"/>
    </location>
</feature>
<evidence type="ECO:0000313" key="11">
    <source>
        <dbReference type="EMBL" id="KAK9502025.1"/>
    </source>
</evidence>
<dbReference type="Proteomes" id="UP001461498">
    <property type="component" value="Unassembled WGS sequence"/>
</dbReference>
<dbReference type="Pfam" id="PF02949">
    <property type="entry name" value="7tm_6"/>
    <property type="match status" value="1"/>
</dbReference>
<sequence length="381" mass="43719">MEGKRDLSDVVLLLTIFGVINTNKGLWGKILSVIQLVRLIVVLTGCIVCNVSVYLTGIKDSVPRFGIFCTFGIITSLQATHFWLERHGITETVFNLKSLVLKRNEPKHKMLFKRLSKLGWLAICGLTSTFLIILFFYFIVPLFYDTYLAIFTDSIETFSLPIPYDGILGTKHPRRSLLYYSIVIYISIWVHCSALASLGYFTLLYIFVAYMCCEMRIMSENISDWGELWKQFGTTNETISSLKTIIRDHQELLRLATGLRDALGLPSLVYSILGPMNITLHSYTILVLIEKDFTLLVINIVALITWVYALLFCCVVGEILQMQSLKFYESLCEIPWYEMPSSIRRELNLIMFYSIKPVAIHYKGYGYLNLHLFMEVMSTIS</sequence>